<dbReference type="CDD" id="cd01130">
    <property type="entry name" value="VirB11-like_ATPase"/>
    <property type="match status" value="1"/>
</dbReference>
<feature type="domain" description="Bacterial type II secretion system protein E" evidence="2">
    <location>
        <begin position="93"/>
        <end position="383"/>
    </location>
</feature>
<dbReference type="InterPro" id="IPR027417">
    <property type="entry name" value="P-loop_NTPase"/>
</dbReference>
<dbReference type="Gene3D" id="3.40.50.300">
    <property type="entry name" value="P-loop containing nucleotide triphosphate hydrolases"/>
    <property type="match status" value="1"/>
</dbReference>
<organism evidence="3 4">
    <name type="scientific">Caldanaerobacter subterraneus</name>
    <dbReference type="NCBI Taxonomy" id="911092"/>
    <lineage>
        <taxon>Bacteria</taxon>
        <taxon>Bacillati</taxon>
        <taxon>Bacillota</taxon>
        <taxon>Clostridia</taxon>
        <taxon>Thermoanaerobacterales</taxon>
        <taxon>Thermoanaerobacteraceae</taxon>
        <taxon>Caldanaerobacter</taxon>
    </lineage>
</organism>
<evidence type="ECO:0000256" key="1">
    <source>
        <dbReference type="ARBA" id="ARBA00006611"/>
    </source>
</evidence>
<protein>
    <submittedName>
        <fullName evidence="3">CpaF family protein</fullName>
    </submittedName>
</protein>
<dbReference type="GO" id="GO:0016887">
    <property type="term" value="F:ATP hydrolysis activity"/>
    <property type="evidence" value="ECO:0007669"/>
    <property type="project" value="InterPro"/>
</dbReference>
<comment type="similarity">
    <text evidence="1">Belongs to the GSP E family.</text>
</comment>
<accession>A0A7Y2L843</accession>
<comment type="caution">
    <text evidence="3">The sequence shown here is derived from an EMBL/GenBank/DDBJ whole genome shotgun (WGS) entry which is preliminary data.</text>
</comment>
<dbReference type="PANTHER" id="PTHR30486:SF6">
    <property type="entry name" value="TYPE IV PILUS RETRACTATION ATPASE PILT"/>
    <property type="match status" value="1"/>
</dbReference>
<dbReference type="AlphaFoldDB" id="A0A7Y2L843"/>
<dbReference type="RefSeq" id="WP_170271350.1">
    <property type="nucleotide sequence ID" value="NZ_JABEQB010000031.1"/>
</dbReference>
<dbReference type="EMBL" id="JABEQB010000031">
    <property type="protein sequence ID" value="NNG67559.1"/>
    <property type="molecule type" value="Genomic_DNA"/>
</dbReference>
<dbReference type="Pfam" id="PF00437">
    <property type="entry name" value="T2SSE"/>
    <property type="match status" value="1"/>
</dbReference>
<sequence>MPTDLDEIIYQNSIKDKEIKVESKNLARVVDELNDFLLKEHSDLFTKALLEENANEKIKEIIKNYVIEEKLVIDGYPADHNIITKVLVSEVIEFGPITKYLFDKSVTEIYVNGPDEIRIERNGEPPVLTDDKFTSLEQAINIAKRILRNVGKTISPNDSSQDAVLPDGSRINIKIAPAAIRGISMDIRKHFYRPFTAEEYINSNIMTERMVEFLKMIVEGKQTIFVIGPTGSGKTSLMRFLCEFIPNTERIITIEDTPELNLLKLDENGRPINHVVPWQTVPNAAVPVTLASSIKDALRNKPDRIIIGEVRGGEAFDMISATQTGHPGMSSYHAKNLDDAIERLIVMCKASGTDLSEKILYKMIVNAVNFIVVIRKLPDFTRKVLEITEIAGIDENGNVKFNPIFKFIPTGKSEDGRILGEFRQVGEITEDTYYELLLAGIDEKRLNSFKLK</sequence>
<proteinExistence type="inferred from homology"/>
<evidence type="ECO:0000313" key="3">
    <source>
        <dbReference type="EMBL" id="NNG67559.1"/>
    </source>
</evidence>
<evidence type="ECO:0000313" key="4">
    <source>
        <dbReference type="Proteomes" id="UP000529861"/>
    </source>
</evidence>
<dbReference type="PANTHER" id="PTHR30486">
    <property type="entry name" value="TWITCHING MOTILITY PROTEIN PILT"/>
    <property type="match status" value="1"/>
</dbReference>
<dbReference type="Gene3D" id="3.30.450.380">
    <property type="match status" value="1"/>
</dbReference>
<gene>
    <name evidence="3" type="ORF">HKI81_10095</name>
</gene>
<dbReference type="SUPFAM" id="SSF52540">
    <property type="entry name" value="P-loop containing nucleoside triphosphate hydrolases"/>
    <property type="match status" value="1"/>
</dbReference>
<reference evidence="3 4" key="1">
    <citation type="submission" date="2020-04" db="EMBL/GenBank/DDBJ databases">
        <title>Draft genome sequence of Caldanaerobacter sunterraneus. strain 1523vc isolated from Griffin hot spring, Kamchatka, Russia.</title>
        <authorList>
            <person name="Toshchakov S.V."/>
            <person name="Podosokorskaya O.A."/>
            <person name="Kublanov I.V."/>
            <person name="Korzhenkov A."/>
            <person name="Patrushev M.V."/>
        </authorList>
    </citation>
    <scope>NUCLEOTIDE SEQUENCE [LARGE SCALE GENOMIC DNA]</scope>
    <source>
        <strain evidence="3 4">1523vc</strain>
    </source>
</reference>
<dbReference type="InterPro" id="IPR050921">
    <property type="entry name" value="T4SS_GSP_E_ATPase"/>
</dbReference>
<evidence type="ECO:0000259" key="2">
    <source>
        <dbReference type="Pfam" id="PF00437"/>
    </source>
</evidence>
<name>A0A7Y2L843_9THEO</name>
<dbReference type="Proteomes" id="UP000529861">
    <property type="component" value="Unassembled WGS sequence"/>
</dbReference>
<dbReference type="InterPro" id="IPR001482">
    <property type="entry name" value="T2SS/T4SS_dom"/>
</dbReference>